<comment type="caution">
    <text evidence="8">The sequence shown here is derived from an EMBL/GenBank/DDBJ whole genome shotgun (WGS) entry which is preliminary data.</text>
</comment>
<reference evidence="9" key="1">
    <citation type="journal article" date="2018" name="Nat. Plants">
        <title>Whole-genome landscape of Medicago truncatula symbiotic genes.</title>
        <authorList>
            <person name="Pecrix Y."/>
            <person name="Staton S.E."/>
            <person name="Sallet E."/>
            <person name="Lelandais-Briere C."/>
            <person name="Moreau S."/>
            <person name="Carrere S."/>
            <person name="Blein T."/>
            <person name="Jardinaud M.F."/>
            <person name="Latrasse D."/>
            <person name="Zouine M."/>
            <person name="Zahm M."/>
            <person name="Kreplak J."/>
            <person name="Mayjonade B."/>
            <person name="Satge C."/>
            <person name="Perez M."/>
            <person name="Cauet S."/>
            <person name="Marande W."/>
            <person name="Chantry-Darmon C."/>
            <person name="Lopez-Roques C."/>
            <person name="Bouchez O."/>
            <person name="Berard A."/>
            <person name="Debelle F."/>
            <person name="Munos S."/>
            <person name="Bendahmane A."/>
            <person name="Berges H."/>
            <person name="Niebel A."/>
            <person name="Buitink J."/>
            <person name="Frugier F."/>
            <person name="Benhamed M."/>
            <person name="Crespi M."/>
            <person name="Gouzy J."/>
            <person name="Gamas P."/>
        </authorList>
    </citation>
    <scope>NUCLEOTIDE SEQUENCE [LARGE SCALE GENOMIC DNA]</scope>
    <source>
        <strain evidence="9">cv. Jemalong A17</strain>
    </source>
</reference>
<comment type="catalytic activity">
    <reaction evidence="1">
        <text>Endohydrolysis of (1-&gt;4)-beta-D-glucosidic linkages in cellulose, lichenin and cereal beta-D-glucans.</text>
        <dbReference type="EC" id="3.2.1.4"/>
    </reaction>
</comment>
<dbReference type="SUPFAM" id="SSF48208">
    <property type="entry name" value="Six-hairpin glycosidases"/>
    <property type="match status" value="1"/>
</dbReference>
<dbReference type="EMBL" id="PSQE01000001">
    <property type="protein sequence ID" value="RHN82463.1"/>
    <property type="molecule type" value="Genomic_DNA"/>
</dbReference>
<keyword evidence="8" id="KW-0378">Hydrolase</keyword>
<dbReference type="Gene3D" id="1.50.10.10">
    <property type="match status" value="1"/>
</dbReference>
<dbReference type="EC" id="3.2.1.4" evidence="3"/>
<keyword evidence="8" id="KW-0326">Glycosidase</keyword>
<evidence type="ECO:0000256" key="1">
    <source>
        <dbReference type="ARBA" id="ARBA00000966"/>
    </source>
</evidence>
<evidence type="ECO:0000256" key="5">
    <source>
        <dbReference type="ARBA" id="ARBA00023277"/>
    </source>
</evidence>
<sequence>MDLSGGYYDVGDNVKYRLPMAFTITTLLWAAISGEASNNFMRWPSESNQSHKKMTTSKIEPEIAKYILLGVAKHKNIPTNSIKKKKLG</sequence>
<gene>
    <name evidence="8" type="ORF">MtrunA17_Chr1g0210171</name>
</gene>
<dbReference type="Gramene" id="rna6631">
    <property type="protein sequence ID" value="RHN82463.1"/>
    <property type="gene ID" value="gene6631"/>
</dbReference>
<keyword evidence="4" id="KW-0136">Cellulose degradation</keyword>
<dbReference type="InterPro" id="IPR012341">
    <property type="entry name" value="6hp_glycosidase-like_sf"/>
</dbReference>
<comment type="similarity">
    <text evidence="2">Belongs to the glycosyl hydrolase 9 (cellulase E) family.</text>
</comment>
<dbReference type="AlphaFoldDB" id="A0A396K304"/>
<dbReference type="Proteomes" id="UP000265566">
    <property type="component" value="Chromosome 1"/>
</dbReference>
<dbReference type="InterPro" id="IPR001701">
    <property type="entry name" value="Glyco_hydro_9"/>
</dbReference>
<proteinExistence type="inferred from homology"/>
<keyword evidence="5" id="KW-0119">Carbohydrate metabolism</keyword>
<evidence type="ECO:0000256" key="3">
    <source>
        <dbReference type="ARBA" id="ARBA00012601"/>
    </source>
</evidence>
<dbReference type="InterPro" id="IPR008928">
    <property type="entry name" value="6-hairpin_glycosidase_sf"/>
</dbReference>
<dbReference type="GO" id="GO:0008810">
    <property type="term" value="F:cellulase activity"/>
    <property type="evidence" value="ECO:0007669"/>
    <property type="project" value="UniProtKB-EC"/>
</dbReference>
<evidence type="ECO:0000256" key="2">
    <source>
        <dbReference type="ARBA" id="ARBA00007072"/>
    </source>
</evidence>
<keyword evidence="6" id="KW-0624">Polysaccharide degradation</keyword>
<accession>A0A396K304</accession>
<evidence type="ECO:0000256" key="6">
    <source>
        <dbReference type="ARBA" id="ARBA00023326"/>
    </source>
</evidence>
<protein>
    <recommendedName>
        <fullName evidence="3">cellulase</fullName>
        <ecNumber evidence="3">3.2.1.4</ecNumber>
    </recommendedName>
</protein>
<evidence type="ECO:0000313" key="8">
    <source>
        <dbReference type="EMBL" id="RHN82463.1"/>
    </source>
</evidence>
<feature type="domain" description="Glycoside hydrolase family 9" evidence="7">
    <location>
        <begin position="1"/>
        <end position="37"/>
    </location>
</feature>
<dbReference type="GO" id="GO:0030245">
    <property type="term" value="P:cellulose catabolic process"/>
    <property type="evidence" value="ECO:0007669"/>
    <property type="project" value="UniProtKB-KW"/>
</dbReference>
<name>A0A396K304_MEDTR</name>
<evidence type="ECO:0000313" key="9">
    <source>
        <dbReference type="Proteomes" id="UP000265566"/>
    </source>
</evidence>
<evidence type="ECO:0000256" key="4">
    <source>
        <dbReference type="ARBA" id="ARBA00023001"/>
    </source>
</evidence>
<organism evidence="8 9">
    <name type="scientific">Medicago truncatula</name>
    <name type="common">Barrel medic</name>
    <name type="synonym">Medicago tribuloides</name>
    <dbReference type="NCBI Taxonomy" id="3880"/>
    <lineage>
        <taxon>Eukaryota</taxon>
        <taxon>Viridiplantae</taxon>
        <taxon>Streptophyta</taxon>
        <taxon>Embryophyta</taxon>
        <taxon>Tracheophyta</taxon>
        <taxon>Spermatophyta</taxon>
        <taxon>Magnoliopsida</taxon>
        <taxon>eudicotyledons</taxon>
        <taxon>Gunneridae</taxon>
        <taxon>Pentapetalae</taxon>
        <taxon>rosids</taxon>
        <taxon>fabids</taxon>
        <taxon>Fabales</taxon>
        <taxon>Fabaceae</taxon>
        <taxon>Papilionoideae</taxon>
        <taxon>50 kb inversion clade</taxon>
        <taxon>NPAAA clade</taxon>
        <taxon>Hologalegina</taxon>
        <taxon>IRL clade</taxon>
        <taxon>Trifolieae</taxon>
        <taxon>Medicago</taxon>
    </lineage>
</organism>
<dbReference type="Pfam" id="PF00759">
    <property type="entry name" value="Glyco_hydro_9"/>
    <property type="match status" value="1"/>
</dbReference>
<evidence type="ECO:0000259" key="7">
    <source>
        <dbReference type="Pfam" id="PF00759"/>
    </source>
</evidence>